<evidence type="ECO:0000256" key="8">
    <source>
        <dbReference type="ARBA" id="ARBA00023180"/>
    </source>
</evidence>
<evidence type="ECO:0000256" key="6">
    <source>
        <dbReference type="ARBA" id="ARBA00022989"/>
    </source>
</evidence>
<dbReference type="InterPro" id="IPR038578">
    <property type="entry name" value="GT29-like_sf"/>
</dbReference>
<reference evidence="9 10" key="1">
    <citation type="submission" date="2016-12" db="EMBL/GenBank/DDBJ databases">
        <authorList>
            <person name="Song W.-J."/>
            <person name="Kurnit D.M."/>
        </authorList>
    </citation>
    <scope>NUCLEOTIDE SEQUENCE [LARGE SCALE GENOMIC DNA]</scope>
    <source>
        <strain evidence="9 10">IMCC3135</strain>
    </source>
</reference>
<proteinExistence type="predicted"/>
<dbReference type="OrthoDB" id="6238288at2"/>
<dbReference type="InterPro" id="IPR001675">
    <property type="entry name" value="Glyco_trans_29"/>
</dbReference>
<evidence type="ECO:0000256" key="5">
    <source>
        <dbReference type="ARBA" id="ARBA00022692"/>
    </source>
</evidence>
<dbReference type="KEGG" id="gai:IMCC3135_07870"/>
<sequence length="352" mass="39826">MKSISIADCERRFKQGQWSQQLCEDMWRLVGHSSNTEAVMLAYDIQHCLNGLTIEHLAWLDAWQKAQRHTSWPLYWRLLSAELELGLVHEAALRLQSPIRQRWSLSRILALHHFPLALDYLHRQKNHGNDFLTSRLMQLATSLQERTTTLPKLCDELFGQNNIDCLPARIAVVGNGPSIIGNAAGERIDTADLVIRFNKIHTGELISRDTGQQTGLWVISPGFKIKASGMHCNKLCLSGPAPFMRSSRYWSRLARIPFSSLALTPLDSWHSLVGLLNAPPSAGILVLDTLIRHFPTLNIESHGFTTDTAESGDTQRAGRHYGDCHKVSTRHNWHEETMLIRKWISMGKLHPG</sequence>
<evidence type="ECO:0000256" key="7">
    <source>
        <dbReference type="ARBA" id="ARBA00023136"/>
    </source>
</evidence>
<protein>
    <submittedName>
        <fullName evidence="9">Uncharacterized protein</fullName>
    </submittedName>
</protein>
<keyword evidence="8" id="KW-0325">Glycoprotein</keyword>
<gene>
    <name evidence="9" type="ORF">IMCC3135_07870</name>
</gene>
<evidence type="ECO:0000313" key="9">
    <source>
        <dbReference type="EMBL" id="ASJ71677.1"/>
    </source>
</evidence>
<keyword evidence="5" id="KW-0812">Transmembrane</keyword>
<organism evidence="9 10">
    <name type="scientific">Granulosicoccus antarcticus IMCC3135</name>
    <dbReference type="NCBI Taxonomy" id="1192854"/>
    <lineage>
        <taxon>Bacteria</taxon>
        <taxon>Pseudomonadati</taxon>
        <taxon>Pseudomonadota</taxon>
        <taxon>Gammaproteobacteria</taxon>
        <taxon>Chromatiales</taxon>
        <taxon>Granulosicoccaceae</taxon>
        <taxon>Granulosicoccus</taxon>
    </lineage>
</organism>
<keyword evidence="7" id="KW-0472">Membrane</keyword>
<keyword evidence="4" id="KW-0808">Transferase</keyword>
<keyword evidence="3" id="KW-0328">Glycosyltransferase</keyword>
<name>A0A2Z2NVH9_9GAMM</name>
<evidence type="ECO:0000256" key="1">
    <source>
        <dbReference type="ARBA" id="ARBA00004167"/>
    </source>
</evidence>
<dbReference type="GO" id="GO:0016020">
    <property type="term" value="C:membrane"/>
    <property type="evidence" value="ECO:0007669"/>
    <property type="project" value="UniProtKB-SubCell"/>
</dbReference>
<evidence type="ECO:0000256" key="2">
    <source>
        <dbReference type="ARBA" id="ARBA00004308"/>
    </source>
</evidence>
<comment type="subcellular location">
    <subcellularLocation>
        <location evidence="2">Endomembrane system</location>
    </subcellularLocation>
    <subcellularLocation>
        <location evidence="1">Membrane</location>
        <topology evidence="1">Single-pass membrane protein</topology>
    </subcellularLocation>
</comment>
<dbReference type="Proteomes" id="UP000250079">
    <property type="component" value="Chromosome"/>
</dbReference>
<keyword evidence="10" id="KW-1185">Reference proteome</keyword>
<evidence type="ECO:0000256" key="3">
    <source>
        <dbReference type="ARBA" id="ARBA00022676"/>
    </source>
</evidence>
<dbReference type="GO" id="GO:0012505">
    <property type="term" value="C:endomembrane system"/>
    <property type="evidence" value="ECO:0007669"/>
    <property type="project" value="UniProtKB-SubCell"/>
</dbReference>
<keyword evidence="6" id="KW-1133">Transmembrane helix</keyword>
<dbReference type="RefSeq" id="WP_088917084.1">
    <property type="nucleotide sequence ID" value="NZ_CP018632.1"/>
</dbReference>
<dbReference type="AlphaFoldDB" id="A0A2Z2NVH9"/>
<evidence type="ECO:0000256" key="4">
    <source>
        <dbReference type="ARBA" id="ARBA00022679"/>
    </source>
</evidence>
<dbReference type="Gene3D" id="3.90.1480.20">
    <property type="entry name" value="Glycosyl transferase family 29"/>
    <property type="match status" value="1"/>
</dbReference>
<accession>A0A2Z2NVH9</accession>
<evidence type="ECO:0000313" key="10">
    <source>
        <dbReference type="Proteomes" id="UP000250079"/>
    </source>
</evidence>
<dbReference type="GO" id="GO:0008373">
    <property type="term" value="F:sialyltransferase activity"/>
    <property type="evidence" value="ECO:0007669"/>
    <property type="project" value="InterPro"/>
</dbReference>
<dbReference type="Pfam" id="PF00777">
    <property type="entry name" value="Glyco_transf_29"/>
    <property type="match status" value="1"/>
</dbReference>
<dbReference type="EMBL" id="CP018632">
    <property type="protein sequence ID" value="ASJ71677.1"/>
    <property type="molecule type" value="Genomic_DNA"/>
</dbReference>